<organism evidence="3">
    <name type="scientific">Caldilinea aerophila</name>
    <dbReference type="NCBI Taxonomy" id="133453"/>
    <lineage>
        <taxon>Bacteria</taxon>
        <taxon>Bacillati</taxon>
        <taxon>Chloroflexota</taxon>
        <taxon>Caldilineae</taxon>
        <taxon>Caldilineales</taxon>
        <taxon>Caldilineaceae</taxon>
        <taxon>Caldilinea</taxon>
    </lineage>
</organism>
<evidence type="ECO:0000256" key="1">
    <source>
        <dbReference type="SAM" id="SignalP"/>
    </source>
</evidence>
<feature type="domain" description="YtkA-like" evidence="2">
    <location>
        <begin position="63"/>
        <end position="129"/>
    </location>
</feature>
<keyword evidence="1" id="KW-0732">Signal</keyword>
<dbReference type="PROSITE" id="PS51257">
    <property type="entry name" value="PROKAR_LIPOPROTEIN"/>
    <property type="match status" value="1"/>
</dbReference>
<protein>
    <submittedName>
        <fullName evidence="3">Auxin-binding protein</fullName>
    </submittedName>
</protein>
<accession>A0A7C1JPL3</accession>
<evidence type="ECO:0000313" key="3">
    <source>
        <dbReference type="EMBL" id="HDX31465.1"/>
    </source>
</evidence>
<proteinExistence type="predicted"/>
<dbReference type="EMBL" id="DSMG01000084">
    <property type="protein sequence ID" value="HDX31465.1"/>
    <property type="molecule type" value="Genomic_DNA"/>
</dbReference>
<name>A0A7C1JPL3_9CHLR</name>
<reference evidence="3" key="1">
    <citation type="journal article" date="2020" name="mSystems">
        <title>Genome- and Community-Level Interaction Insights into Carbon Utilization and Element Cycling Functions of Hydrothermarchaeota in Hydrothermal Sediment.</title>
        <authorList>
            <person name="Zhou Z."/>
            <person name="Liu Y."/>
            <person name="Xu W."/>
            <person name="Pan J."/>
            <person name="Luo Z.H."/>
            <person name="Li M."/>
        </authorList>
    </citation>
    <scope>NUCLEOTIDE SEQUENCE [LARGE SCALE GENOMIC DNA]</scope>
    <source>
        <strain evidence="3">SpSt-289</strain>
    </source>
</reference>
<dbReference type="InterPro" id="IPR032693">
    <property type="entry name" value="YtkA-like_dom"/>
</dbReference>
<dbReference type="AlphaFoldDB" id="A0A7C1JPL3"/>
<gene>
    <name evidence="3" type="ORF">ENQ20_08210</name>
</gene>
<comment type="caution">
    <text evidence="3">The sequence shown here is derived from an EMBL/GenBank/DDBJ whole genome shotgun (WGS) entry which is preliminary data.</text>
</comment>
<sequence>MRHIYTYTLLILALFFLASCSSSSTSSTAHGNAPANLDFSTTRLSEAGHYRVSYTSELNPIAINQLHTWTLHIETVEGTPVENAVIQVYGDMPEHRHGMPTAPKVTQYLGDGNYRVEGMRFQMGGWWEVVFEIEADGETDRVAFNLMLR</sequence>
<feature type="chain" id="PRO_5028144071" evidence="1">
    <location>
        <begin position="30"/>
        <end position="149"/>
    </location>
</feature>
<dbReference type="Pfam" id="PF13115">
    <property type="entry name" value="YtkA"/>
    <property type="match status" value="1"/>
</dbReference>
<feature type="signal peptide" evidence="1">
    <location>
        <begin position="1"/>
        <end position="29"/>
    </location>
</feature>
<evidence type="ECO:0000259" key="2">
    <source>
        <dbReference type="Pfam" id="PF13115"/>
    </source>
</evidence>